<evidence type="ECO:0000313" key="4">
    <source>
        <dbReference type="Proteomes" id="UP000005408"/>
    </source>
</evidence>
<dbReference type="InterPro" id="IPR049050">
    <property type="entry name" value="nSTAND3"/>
</dbReference>
<name>A0A8W8MN24_MAGGI</name>
<proteinExistence type="predicted"/>
<accession>A0A8W8MN24</accession>
<keyword evidence="4" id="KW-1185">Reference proteome</keyword>
<dbReference type="EnsemblMetazoa" id="G34234.1">
    <property type="protein sequence ID" value="G34234.1:cds"/>
    <property type="gene ID" value="G34234"/>
</dbReference>
<evidence type="ECO:0000259" key="2">
    <source>
        <dbReference type="Pfam" id="PF20720"/>
    </source>
</evidence>
<protein>
    <recommendedName>
        <fullName evidence="5">DZIP3-like HEPN domain-containing protein</fullName>
    </recommendedName>
</protein>
<dbReference type="InterPro" id="IPR041249">
    <property type="entry name" value="HEPN_DZIP3"/>
</dbReference>
<sequence>MANSKYASTRETTNLARVARIILGPCTDVLCDVLKKEIPPSTLSQKVTTYLANLPKRKQPPITKEQERIIHNGNYSDFDITLLFFLLRNISNISPHAKQWGNEPIPSDRSVSANIERIRLIRNKYGHCPDISISNSDFNNKILEISGIIRDLEKYLGTSTVYNDAVAEITNCGMDPEQESRYIEELLNLDKKIQDVADKADKIENCCVPQNVKEMYEIDISRWKEEDDNDFVETHNFEAMLKQVNQQSHMIFVGVPGSGKTVTVRHIALLLQRKGYDILPIKDIRCIETYCDPKNPQVFVLDDALGIFGLNRTEFDTLKKYEDRIREPIMTSTKFLFTCREVVYRNETLFTSFLSKKENLVYLQSAENALDNEDKYKLLAKYRLKTDILNSEQLAASSNMFPLICKLFSKEKVYEEYGPTLFISPVPCILKDLDKMKIENRHHYAALILMAANDNTLSEEILDNGNTNADENSFHEMKNNFLKKCKVQSNTDTFQFIDALFEMEGTYTKRCCNEFKFIHDSIFEIIAYHFGSKFQELIIQYMSSDYIANKIKIETDNVDGMENESKKSENTAYVDNFYSKTVTTSENVLDLCIHLQESQFPIFVKRLFLDIEMGELYNVFGNEALKHPSVIRSFIKEMQEKSYTEMKLIFLSKTKVISKILEYLYAPKRDDKEEDFLKTHANKLLIKEDPTLEWFMILNEARVIEWVIYYGHHHILNYIVGQCLENGQINDLFQHPYTDKIRKFLFEKQGAYTEMEDDINLGSKDDFENKLDEATDIKMSSSSEIPKSYPTAAENCEKFEEVLNDVLLGIIKVCRFSYGFKVSSTLY</sequence>
<evidence type="ECO:0000313" key="3">
    <source>
        <dbReference type="EnsemblMetazoa" id="G34234.1:cds"/>
    </source>
</evidence>
<evidence type="ECO:0000259" key="1">
    <source>
        <dbReference type="Pfam" id="PF18738"/>
    </source>
</evidence>
<feature type="domain" description="DZIP3-like HEPN" evidence="1">
    <location>
        <begin position="74"/>
        <end position="182"/>
    </location>
</feature>
<organism evidence="3 4">
    <name type="scientific">Magallana gigas</name>
    <name type="common">Pacific oyster</name>
    <name type="synonym">Crassostrea gigas</name>
    <dbReference type="NCBI Taxonomy" id="29159"/>
    <lineage>
        <taxon>Eukaryota</taxon>
        <taxon>Metazoa</taxon>
        <taxon>Spiralia</taxon>
        <taxon>Lophotrochozoa</taxon>
        <taxon>Mollusca</taxon>
        <taxon>Bivalvia</taxon>
        <taxon>Autobranchia</taxon>
        <taxon>Pteriomorphia</taxon>
        <taxon>Ostreida</taxon>
        <taxon>Ostreoidea</taxon>
        <taxon>Ostreidae</taxon>
        <taxon>Magallana</taxon>
    </lineage>
</organism>
<dbReference type="Gene3D" id="3.40.50.300">
    <property type="entry name" value="P-loop containing nucleotide triphosphate hydrolases"/>
    <property type="match status" value="1"/>
</dbReference>
<dbReference type="AlphaFoldDB" id="A0A8W8MN24"/>
<dbReference type="SUPFAM" id="SSF52540">
    <property type="entry name" value="P-loop containing nucleoside triphosphate hydrolases"/>
    <property type="match status" value="1"/>
</dbReference>
<dbReference type="InterPro" id="IPR027417">
    <property type="entry name" value="P-loop_NTPase"/>
</dbReference>
<dbReference type="Pfam" id="PF18738">
    <property type="entry name" value="HEPN_DZIP3"/>
    <property type="match status" value="1"/>
</dbReference>
<feature type="domain" description="Novel STAND NTPase 3" evidence="2">
    <location>
        <begin position="231"/>
        <end position="382"/>
    </location>
</feature>
<reference evidence="3" key="1">
    <citation type="submission" date="2022-08" db="UniProtKB">
        <authorList>
            <consortium name="EnsemblMetazoa"/>
        </authorList>
    </citation>
    <scope>IDENTIFICATION</scope>
    <source>
        <strain evidence="3">05x7-T-G4-1.051#20</strain>
    </source>
</reference>
<dbReference type="Proteomes" id="UP000005408">
    <property type="component" value="Unassembled WGS sequence"/>
</dbReference>
<dbReference type="Pfam" id="PF20720">
    <property type="entry name" value="nSTAND3"/>
    <property type="match status" value="1"/>
</dbReference>
<evidence type="ECO:0008006" key="5">
    <source>
        <dbReference type="Google" id="ProtNLM"/>
    </source>
</evidence>